<gene>
    <name evidence="2" type="ORF">CVLEPA_LOCUS27620</name>
</gene>
<evidence type="ECO:0000313" key="3">
    <source>
        <dbReference type="Proteomes" id="UP001642483"/>
    </source>
</evidence>
<name>A0ABP0GTT7_CLALP</name>
<dbReference type="Proteomes" id="UP001642483">
    <property type="component" value="Unassembled WGS sequence"/>
</dbReference>
<reference evidence="2 3" key="1">
    <citation type="submission" date="2024-02" db="EMBL/GenBank/DDBJ databases">
        <authorList>
            <person name="Daric V."/>
            <person name="Darras S."/>
        </authorList>
    </citation>
    <scope>NUCLEOTIDE SEQUENCE [LARGE SCALE GENOMIC DNA]</scope>
</reference>
<keyword evidence="3" id="KW-1185">Reference proteome</keyword>
<evidence type="ECO:0000256" key="1">
    <source>
        <dbReference type="SAM" id="MobiDB-lite"/>
    </source>
</evidence>
<proteinExistence type="predicted"/>
<dbReference type="EMBL" id="CAWYQH010000141">
    <property type="protein sequence ID" value="CAK8694234.1"/>
    <property type="molecule type" value="Genomic_DNA"/>
</dbReference>
<feature type="region of interest" description="Disordered" evidence="1">
    <location>
        <begin position="1"/>
        <end position="22"/>
    </location>
</feature>
<evidence type="ECO:0000313" key="2">
    <source>
        <dbReference type="EMBL" id="CAK8694234.1"/>
    </source>
</evidence>
<comment type="caution">
    <text evidence="2">The sequence shown here is derived from an EMBL/GenBank/DDBJ whole genome shotgun (WGS) entry which is preliminary data.</text>
</comment>
<protein>
    <submittedName>
        <fullName evidence="2">Uncharacterized protein</fullName>
    </submittedName>
</protein>
<organism evidence="2 3">
    <name type="scientific">Clavelina lepadiformis</name>
    <name type="common">Light-bulb sea squirt</name>
    <name type="synonym">Ascidia lepadiformis</name>
    <dbReference type="NCBI Taxonomy" id="159417"/>
    <lineage>
        <taxon>Eukaryota</taxon>
        <taxon>Metazoa</taxon>
        <taxon>Chordata</taxon>
        <taxon>Tunicata</taxon>
        <taxon>Ascidiacea</taxon>
        <taxon>Aplousobranchia</taxon>
        <taxon>Clavelinidae</taxon>
        <taxon>Clavelina</taxon>
    </lineage>
</organism>
<sequence>MVTRPSDLVSHQNSLSPLRQLETGKSKKNSVILVQEPCLYFDHYQDPDLEERAVHGTVLDDREVFSCHPGNLAANDVAGISPPFTPLPHHRWTTRLIRGEAPL</sequence>
<accession>A0ABP0GTT7</accession>